<reference evidence="1 2" key="1">
    <citation type="submission" date="2024-04" db="EMBL/GenBank/DDBJ databases">
        <title>Dissimilatory iodate-reducing microorganisms contribute to the enrichment of iodine in groundwater.</title>
        <authorList>
            <person name="Jiang Z."/>
        </authorList>
    </citation>
    <scope>NUCLEOTIDE SEQUENCE [LARGE SCALE GENOMIC DNA]</scope>
    <source>
        <strain evidence="1 2">NCP973</strain>
    </source>
</reference>
<gene>
    <name evidence="1" type="ORF">AADV58_14255</name>
</gene>
<dbReference type="EMBL" id="CP151406">
    <property type="protein sequence ID" value="WZJ21098.1"/>
    <property type="molecule type" value="Genomic_DNA"/>
</dbReference>
<keyword evidence="2" id="KW-1185">Reference proteome</keyword>
<organism evidence="1 2">
    <name type="scientific">Azonexus hydrophilus</name>
    <dbReference type="NCBI Taxonomy" id="418702"/>
    <lineage>
        <taxon>Bacteria</taxon>
        <taxon>Pseudomonadati</taxon>
        <taxon>Pseudomonadota</taxon>
        <taxon>Betaproteobacteria</taxon>
        <taxon>Rhodocyclales</taxon>
        <taxon>Azonexaceae</taxon>
        <taxon>Azonexus</taxon>
    </lineage>
</organism>
<evidence type="ECO:0000313" key="1">
    <source>
        <dbReference type="EMBL" id="WZJ21098.1"/>
    </source>
</evidence>
<sequence length="51" mass="5772">MSSVHEQTKEKMMIENNIREFLAAARAYLLGLVPNTPESGMQLATIPVRRQ</sequence>
<dbReference type="RefSeq" id="WP_157272453.1">
    <property type="nucleotide sequence ID" value="NZ_CP151406.1"/>
</dbReference>
<accession>A0ABZ2XEP4</accession>
<proteinExistence type="predicted"/>
<name>A0ABZ2XEP4_9RHOO</name>
<protein>
    <submittedName>
        <fullName evidence="1">Uncharacterized protein</fullName>
    </submittedName>
</protein>
<dbReference type="Proteomes" id="UP001479520">
    <property type="component" value="Chromosome"/>
</dbReference>
<evidence type="ECO:0000313" key="2">
    <source>
        <dbReference type="Proteomes" id="UP001479520"/>
    </source>
</evidence>